<dbReference type="SMART" id="SM00364">
    <property type="entry name" value="LRR_BAC"/>
    <property type="match status" value="6"/>
</dbReference>
<dbReference type="SMART" id="SM00365">
    <property type="entry name" value="LRR_SD22"/>
    <property type="match status" value="5"/>
</dbReference>
<feature type="compositionally biased region" description="Polar residues" evidence="3">
    <location>
        <begin position="103"/>
        <end position="134"/>
    </location>
</feature>
<sequence>DDFSEETPVPTPKARHPRPSLSDRTMETLSNLPPTPGASRRRSGFFSPSSPAESSSRPTSSMSNRRPVSSMANRRPSTREGMHSFSRPASPTKRVTTPARPANSKNVQTPSKRSVSAVETTNSPSVRLSGTSAMASIKGPHQTPVKGTQTRVGPRFTGNHTVATRSPKPKPALGDVFKNEGSSKSREKPASPRGSAALREQIAKAKAARSASLKTQNDQLDGQNDFGVHEDPFNQLPSNNEQVLKKRINVGRGEGRLNLAAMGLQAVPDAVLSMYDYDPDSNAAWSESVDLTRFIAADNEIEEFPDSFFPDIATEDIANDEDGKGPQFGGLELLDMHRNLLHSLPLGLRRLERLTTLNLSYNRLQNDALEVITHVRSLRELKLAHNKFEGALASSIGRLENLEILELQDNRLSSLPDTLRELINLRVLHLAENNLDMLPLDALVHLPLVDLSARKNKLDGALFPAHITSMPKLQKLDISSNGLASIDSGELSLPSLQMLDISFNRITTLPDVSTWAELRSLLAEDNTISNLPEGLTSLENIKNLDFTGNDLRHLDARIGLMDSLTILKVAANPIRERKFLSMNTEDVKQDLRLRIEPSSQQAVHEEVKADLLGGSAATDSPSGHLALKTGGVLDLSARSLSSLDDIFHSFPPAEDIRHLSLNHNAFTTFPTQLSLLPNLRILNFSHNQLSSNLLCSPLLLPHLHTLNLSANRLPSLTPLTTYVVAPSLTTLNLSSNLLTAALPPLRTSFPSLTHLLASDNQLSGPLDADALRGLRVANLSNNALELLDPKIGLLWWGAERGRGKGTEEEDGFGGAGLRSLEVGGNRFRVPGWRVLERGTESVMAWLRDRIPEEE</sequence>
<keyword evidence="1" id="KW-0433">Leucine-rich repeat</keyword>
<dbReference type="InterPro" id="IPR025875">
    <property type="entry name" value="Leu-rich_rpt_4"/>
</dbReference>
<evidence type="ECO:0000313" key="4">
    <source>
        <dbReference type="EMBL" id="KAF2231617.1"/>
    </source>
</evidence>
<dbReference type="Proteomes" id="UP000800092">
    <property type="component" value="Unassembled WGS sequence"/>
</dbReference>
<feature type="region of interest" description="Disordered" evidence="3">
    <location>
        <begin position="1"/>
        <end position="237"/>
    </location>
</feature>
<dbReference type="OrthoDB" id="676979at2759"/>
<evidence type="ECO:0000256" key="1">
    <source>
        <dbReference type="ARBA" id="ARBA00022614"/>
    </source>
</evidence>
<dbReference type="PANTHER" id="PTHR48051">
    <property type="match status" value="1"/>
</dbReference>
<evidence type="ECO:0000256" key="3">
    <source>
        <dbReference type="SAM" id="MobiDB-lite"/>
    </source>
</evidence>
<dbReference type="Gene3D" id="3.80.10.10">
    <property type="entry name" value="Ribonuclease Inhibitor"/>
    <property type="match status" value="3"/>
</dbReference>
<protein>
    <submittedName>
        <fullName evidence="4">L domain-like protein</fullName>
    </submittedName>
</protein>
<organism evidence="4 5">
    <name type="scientific">Viridothelium virens</name>
    <name type="common">Speckled blister lichen</name>
    <name type="synonym">Trypethelium virens</name>
    <dbReference type="NCBI Taxonomy" id="1048519"/>
    <lineage>
        <taxon>Eukaryota</taxon>
        <taxon>Fungi</taxon>
        <taxon>Dikarya</taxon>
        <taxon>Ascomycota</taxon>
        <taxon>Pezizomycotina</taxon>
        <taxon>Dothideomycetes</taxon>
        <taxon>Dothideomycetes incertae sedis</taxon>
        <taxon>Trypetheliales</taxon>
        <taxon>Trypetheliaceae</taxon>
        <taxon>Viridothelium</taxon>
    </lineage>
</organism>
<dbReference type="SMART" id="SM00369">
    <property type="entry name" value="LRR_TYP"/>
    <property type="match status" value="10"/>
</dbReference>
<reference evidence="4" key="1">
    <citation type="journal article" date="2020" name="Stud. Mycol.">
        <title>101 Dothideomycetes genomes: a test case for predicting lifestyles and emergence of pathogens.</title>
        <authorList>
            <person name="Haridas S."/>
            <person name="Albert R."/>
            <person name="Binder M."/>
            <person name="Bloem J."/>
            <person name="Labutti K."/>
            <person name="Salamov A."/>
            <person name="Andreopoulos B."/>
            <person name="Baker S."/>
            <person name="Barry K."/>
            <person name="Bills G."/>
            <person name="Bluhm B."/>
            <person name="Cannon C."/>
            <person name="Castanera R."/>
            <person name="Culley D."/>
            <person name="Daum C."/>
            <person name="Ezra D."/>
            <person name="Gonzalez J."/>
            <person name="Henrissat B."/>
            <person name="Kuo A."/>
            <person name="Liang C."/>
            <person name="Lipzen A."/>
            <person name="Lutzoni F."/>
            <person name="Magnuson J."/>
            <person name="Mondo S."/>
            <person name="Nolan M."/>
            <person name="Ohm R."/>
            <person name="Pangilinan J."/>
            <person name="Park H.-J."/>
            <person name="Ramirez L."/>
            <person name="Alfaro M."/>
            <person name="Sun H."/>
            <person name="Tritt A."/>
            <person name="Yoshinaga Y."/>
            <person name="Zwiers L.-H."/>
            <person name="Turgeon B."/>
            <person name="Goodwin S."/>
            <person name="Spatafora J."/>
            <person name="Crous P."/>
            <person name="Grigoriev I."/>
        </authorList>
    </citation>
    <scope>NUCLEOTIDE SEQUENCE</scope>
    <source>
        <strain evidence="4">Tuck. ex Michener</strain>
    </source>
</reference>
<dbReference type="InterPro" id="IPR050216">
    <property type="entry name" value="LRR_domain-containing"/>
</dbReference>
<feature type="non-terminal residue" evidence="4">
    <location>
        <position position="854"/>
    </location>
</feature>
<evidence type="ECO:0000256" key="2">
    <source>
        <dbReference type="ARBA" id="ARBA00022737"/>
    </source>
</evidence>
<dbReference type="InterPro" id="IPR003591">
    <property type="entry name" value="Leu-rich_rpt_typical-subtyp"/>
</dbReference>
<dbReference type="EMBL" id="ML991824">
    <property type="protein sequence ID" value="KAF2231617.1"/>
    <property type="molecule type" value="Genomic_DNA"/>
</dbReference>
<dbReference type="AlphaFoldDB" id="A0A6A6H150"/>
<evidence type="ECO:0000313" key="5">
    <source>
        <dbReference type="Proteomes" id="UP000800092"/>
    </source>
</evidence>
<name>A0A6A6H150_VIRVR</name>
<proteinExistence type="predicted"/>
<dbReference type="PROSITE" id="PS51450">
    <property type="entry name" value="LRR"/>
    <property type="match status" value="4"/>
</dbReference>
<dbReference type="GO" id="GO:0005737">
    <property type="term" value="C:cytoplasm"/>
    <property type="evidence" value="ECO:0007669"/>
    <property type="project" value="TreeGrafter"/>
</dbReference>
<feature type="compositionally biased region" description="Low complexity" evidence="3">
    <location>
        <begin position="44"/>
        <end position="67"/>
    </location>
</feature>
<feature type="compositionally biased region" description="Polar residues" evidence="3">
    <location>
        <begin position="213"/>
        <end position="222"/>
    </location>
</feature>
<feature type="non-terminal residue" evidence="4">
    <location>
        <position position="1"/>
    </location>
</feature>
<keyword evidence="5" id="KW-1185">Reference proteome</keyword>
<dbReference type="InterPro" id="IPR032675">
    <property type="entry name" value="LRR_dom_sf"/>
</dbReference>
<dbReference type="PANTHER" id="PTHR48051:SF1">
    <property type="entry name" value="RAS SUPPRESSOR PROTEIN 1"/>
    <property type="match status" value="1"/>
</dbReference>
<dbReference type="SUPFAM" id="SSF52058">
    <property type="entry name" value="L domain-like"/>
    <property type="match status" value="2"/>
</dbReference>
<dbReference type="InterPro" id="IPR001611">
    <property type="entry name" value="Leu-rich_rpt"/>
</dbReference>
<accession>A0A6A6H150</accession>
<gene>
    <name evidence="4" type="ORF">EV356DRAFT_428378</name>
</gene>
<dbReference type="Pfam" id="PF12799">
    <property type="entry name" value="LRR_4"/>
    <property type="match status" value="1"/>
</dbReference>
<feature type="compositionally biased region" description="Basic and acidic residues" evidence="3">
    <location>
        <begin position="177"/>
        <end position="190"/>
    </location>
</feature>
<dbReference type="Pfam" id="PF13516">
    <property type="entry name" value="LRR_6"/>
    <property type="match status" value="1"/>
</dbReference>
<keyword evidence="2" id="KW-0677">Repeat</keyword>